<dbReference type="PaxDb" id="610130-Closa_2759"/>
<dbReference type="Gene3D" id="1.20.120.50">
    <property type="entry name" value="Hemerythrin-like"/>
    <property type="match status" value="1"/>
</dbReference>
<evidence type="ECO:0000256" key="1">
    <source>
        <dbReference type="ARBA" id="ARBA00010587"/>
    </source>
</evidence>
<keyword evidence="3" id="KW-0408">Iron</keyword>
<dbReference type="OrthoDB" id="9797092at2"/>
<dbReference type="PANTHER" id="PTHR37164:SF1">
    <property type="entry name" value="BACTERIOHEMERYTHRIN"/>
    <property type="match status" value="1"/>
</dbReference>
<evidence type="ECO:0000256" key="3">
    <source>
        <dbReference type="ARBA" id="ARBA00023004"/>
    </source>
</evidence>
<name>D9R5W8_LACSW</name>
<evidence type="ECO:0000313" key="6">
    <source>
        <dbReference type="Proteomes" id="UP000001662"/>
    </source>
</evidence>
<dbReference type="HOGENOM" id="CLU_086902_2_0_9"/>
<dbReference type="InterPro" id="IPR016131">
    <property type="entry name" value="Haemerythrin_Fe_BS"/>
</dbReference>
<dbReference type="InterPro" id="IPR050669">
    <property type="entry name" value="Hemerythrin"/>
</dbReference>
<dbReference type="CDD" id="cd12107">
    <property type="entry name" value="Hemerythrin"/>
    <property type="match status" value="1"/>
</dbReference>
<keyword evidence="2" id="KW-0479">Metal-binding</keyword>
<comment type="similarity">
    <text evidence="1">Belongs to the hemerythrin family.</text>
</comment>
<dbReference type="InterPro" id="IPR012827">
    <property type="entry name" value="Hemerythrin_metal-bd"/>
</dbReference>
<dbReference type="EMBL" id="CP002109">
    <property type="protein sequence ID" value="ADL05301.1"/>
    <property type="molecule type" value="Genomic_DNA"/>
</dbReference>
<sequence length="138" mass="16898">MFLWKKEFELGIGSIDDQHKMLLEIGNRINELLINHEEDDDNYDEIFTVIEELKDYTIYHFNTEEELFIKYKYPEYDEHKKEHDDFIAYIESVNLENIDDNQKMFLKELLGKIVQWVFKHIITTDFMYKDYLLKLGMK</sequence>
<dbReference type="InterPro" id="IPR035938">
    <property type="entry name" value="Hemerythrin-like_sf"/>
</dbReference>
<accession>D9R5W8</accession>
<dbReference type="AlphaFoldDB" id="D9R5W8"/>
<proteinExistence type="inferred from homology"/>
<dbReference type="PROSITE" id="PS00550">
    <property type="entry name" value="HEMERYTHRINS"/>
    <property type="match status" value="1"/>
</dbReference>
<organism evidence="5 6">
    <name type="scientific">Lacrimispora saccharolytica (strain ATCC 35040 / DSM 2544 / NRCC 2533 / WM1)</name>
    <name type="common">Clostridium saccharolyticum</name>
    <dbReference type="NCBI Taxonomy" id="610130"/>
    <lineage>
        <taxon>Bacteria</taxon>
        <taxon>Bacillati</taxon>
        <taxon>Bacillota</taxon>
        <taxon>Clostridia</taxon>
        <taxon>Lachnospirales</taxon>
        <taxon>Lachnospiraceae</taxon>
        <taxon>Lacrimispora</taxon>
    </lineage>
</organism>
<keyword evidence="6" id="KW-1185">Reference proteome</keyword>
<dbReference type="GO" id="GO:0046872">
    <property type="term" value="F:metal ion binding"/>
    <property type="evidence" value="ECO:0007669"/>
    <property type="project" value="UniProtKB-KW"/>
</dbReference>
<dbReference type="InterPro" id="IPR012312">
    <property type="entry name" value="Hemerythrin-like"/>
</dbReference>
<dbReference type="Pfam" id="PF01814">
    <property type="entry name" value="Hemerythrin"/>
    <property type="match status" value="1"/>
</dbReference>
<evidence type="ECO:0000313" key="5">
    <source>
        <dbReference type="EMBL" id="ADL05301.1"/>
    </source>
</evidence>
<dbReference type="PANTHER" id="PTHR37164">
    <property type="entry name" value="BACTERIOHEMERYTHRIN"/>
    <property type="match status" value="1"/>
</dbReference>
<dbReference type="eggNOG" id="COG2703">
    <property type="taxonomic scope" value="Bacteria"/>
</dbReference>
<dbReference type="KEGG" id="csh:Closa_2759"/>
<feature type="domain" description="Hemerythrin-like" evidence="4">
    <location>
        <begin position="12"/>
        <end position="129"/>
    </location>
</feature>
<gene>
    <name evidence="5" type="ordered locus">Closa_2759</name>
</gene>
<dbReference type="STRING" id="610130.Closa_2759"/>
<evidence type="ECO:0000259" key="4">
    <source>
        <dbReference type="Pfam" id="PF01814"/>
    </source>
</evidence>
<protein>
    <submittedName>
        <fullName evidence="5">Hemerythrin-like metal-binding protein</fullName>
    </submittedName>
</protein>
<dbReference type="NCBIfam" id="NF033749">
    <property type="entry name" value="bact_hemeryth"/>
    <property type="match status" value="1"/>
</dbReference>
<dbReference type="SUPFAM" id="SSF47188">
    <property type="entry name" value="Hemerythrin-like"/>
    <property type="match status" value="1"/>
</dbReference>
<dbReference type="Proteomes" id="UP000001662">
    <property type="component" value="Chromosome"/>
</dbReference>
<evidence type="ECO:0000256" key="2">
    <source>
        <dbReference type="ARBA" id="ARBA00022723"/>
    </source>
</evidence>
<dbReference type="RefSeq" id="WP_013273385.1">
    <property type="nucleotide sequence ID" value="NC_014376.1"/>
</dbReference>
<dbReference type="NCBIfam" id="TIGR02481">
    <property type="entry name" value="hemeryth_dom"/>
    <property type="match status" value="1"/>
</dbReference>
<reference evidence="5" key="1">
    <citation type="submission" date="2010-07" db="EMBL/GenBank/DDBJ databases">
        <title>Complete sequence of Clostridium saccharolyticum WM1.</title>
        <authorList>
            <consortium name="US DOE Joint Genome Institute"/>
            <person name="Lucas S."/>
            <person name="Copeland A."/>
            <person name="Lapidus A."/>
            <person name="Cheng J.-F."/>
            <person name="Bruce D."/>
            <person name="Goodwin L."/>
            <person name="Pitluck S."/>
            <person name="Chertkov O."/>
            <person name="Detter J.C."/>
            <person name="Han C."/>
            <person name="Tapia R."/>
            <person name="Land M."/>
            <person name="Hauser L."/>
            <person name="Chang Y.-J."/>
            <person name="Jeffries C."/>
            <person name="Kyrpides N."/>
            <person name="Ivanova N."/>
            <person name="Mikhailova N."/>
            <person name="Mouttaki H."/>
            <person name="Lin L."/>
            <person name="Zhou J."/>
            <person name="Hemme C.L."/>
            <person name="Woyke T."/>
        </authorList>
    </citation>
    <scope>NUCLEOTIDE SEQUENCE [LARGE SCALE GENOMIC DNA]</scope>
    <source>
        <strain evidence="5">WM1</strain>
    </source>
</reference>